<dbReference type="EMBL" id="JABANO010005256">
    <property type="protein sequence ID" value="KAF4753814.1"/>
    <property type="molecule type" value="Genomic_DNA"/>
</dbReference>
<evidence type="ECO:0000313" key="2">
    <source>
        <dbReference type="Proteomes" id="UP000553632"/>
    </source>
</evidence>
<feature type="non-terminal residue" evidence="1">
    <location>
        <position position="262"/>
    </location>
</feature>
<protein>
    <submittedName>
        <fullName evidence="1">U3 snoRNP protein</fullName>
    </submittedName>
</protein>
<name>A0A7J6U7U6_PEROL</name>
<sequence>AATAGSIECSSGVLEALHYRGWTPDSDEAIANLIHACADTRGPVREAALSLLLAKWPQSTPISSALSMEATGPLGIDTERERMIRIGRLAESITTNTQATKVEISIAAKILVAEYSVPLSTLWPSTTTALSKLVSDDPNGPTAKTRRSEVWQALKESIQSVWPLMARLPVHDDGDEQMASEESMADRALVVAKAAEEETQVAGPSTRHQQLCRAIAAVIGASPQMRKEKSEENEWLVTSCLDVLKGRYEYDTTVGGPTASVA</sequence>
<proteinExistence type="predicted"/>
<comment type="caution">
    <text evidence="1">The sequence shown here is derived from an EMBL/GenBank/DDBJ whole genome shotgun (WGS) entry which is preliminary data.</text>
</comment>
<reference evidence="1 2" key="1">
    <citation type="submission" date="2020-04" db="EMBL/GenBank/DDBJ databases">
        <title>Perkinsus olseni comparative genomics.</title>
        <authorList>
            <person name="Bogema D.R."/>
        </authorList>
    </citation>
    <scope>NUCLEOTIDE SEQUENCE [LARGE SCALE GENOMIC DNA]</scope>
    <source>
        <strain evidence="1 2">ATCC PRA-207</strain>
    </source>
</reference>
<accession>A0A7J6U7U6</accession>
<dbReference type="Proteomes" id="UP000553632">
    <property type="component" value="Unassembled WGS sequence"/>
</dbReference>
<feature type="non-terminal residue" evidence="1">
    <location>
        <position position="1"/>
    </location>
</feature>
<evidence type="ECO:0000313" key="1">
    <source>
        <dbReference type="EMBL" id="KAF4753814.1"/>
    </source>
</evidence>
<keyword evidence="2" id="KW-1185">Reference proteome</keyword>
<dbReference type="AlphaFoldDB" id="A0A7J6U7U6"/>
<organism evidence="1 2">
    <name type="scientific">Perkinsus olseni</name>
    <name type="common">Perkinsus atlanticus</name>
    <dbReference type="NCBI Taxonomy" id="32597"/>
    <lineage>
        <taxon>Eukaryota</taxon>
        <taxon>Sar</taxon>
        <taxon>Alveolata</taxon>
        <taxon>Perkinsozoa</taxon>
        <taxon>Perkinsea</taxon>
        <taxon>Perkinsida</taxon>
        <taxon>Perkinsidae</taxon>
        <taxon>Perkinsus</taxon>
    </lineage>
</organism>
<gene>
    <name evidence="1" type="primary">UTP20_2</name>
    <name evidence="1" type="ORF">FOZ63_014501</name>
</gene>